<gene>
    <name evidence="1" type="ORF">LCGC14_1569730</name>
</gene>
<proteinExistence type="predicted"/>
<dbReference type="AlphaFoldDB" id="A0A0F9IJZ5"/>
<accession>A0A0F9IJZ5</accession>
<comment type="caution">
    <text evidence="1">The sequence shown here is derived from an EMBL/GenBank/DDBJ whole genome shotgun (WGS) entry which is preliminary data.</text>
</comment>
<protein>
    <submittedName>
        <fullName evidence="1">Uncharacterized protein</fullName>
    </submittedName>
</protein>
<feature type="non-terminal residue" evidence="1">
    <location>
        <position position="1"/>
    </location>
</feature>
<organism evidence="1">
    <name type="scientific">marine sediment metagenome</name>
    <dbReference type="NCBI Taxonomy" id="412755"/>
    <lineage>
        <taxon>unclassified sequences</taxon>
        <taxon>metagenomes</taxon>
        <taxon>ecological metagenomes</taxon>
    </lineage>
</organism>
<name>A0A0F9IJZ5_9ZZZZ</name>
<evidence type="ECO:0000313" key="1">
    <source>
        <dbReference type="EMBL" id="KKM27931.1"/>
    </source>
</evidence>
<dbReference type="EMBL" id="LAZR01012230">
    <property type="protein sequence ID" value="KKM27931.1"/>
    <property type="molecule type" value="Genomic_DNA"/>
</dbReference>
<reference evidence="1" key="1">
    <citation type="journal article" date="2015" name="Nature">
        <title>Complex archaea that bridge the gap between prokaryotes and eukaryotes.</title>
        <authorList>
            <person name="Spang A."/>
            <person name="Saw J.H."/>
            <person name="Jorgensen S.L."/>
            <person name="Zaremba-Niedzwiedzka K."/>
            <person name="Martijn J."/>
            <person name="Lind A.E."/>
            <person name="van Eijk R."/>
            <person name="Schleper C."/>
            <person name="Guy L."/>
            <person name="Ettema T.J."/>
        </authorList>
    </citation>
    <scope>NUCLEOTIDE SEQUENCE</scope>
</reference>
<sequence>EQDRVISIRHIESPYNQEAEIILNNSDLAFGTSDFKGYKIVISYGMTTTTGDQYSAAAPMWITEPGMVYTSAPGVLTLKINCVGIPNLMEHDGASAVYEQAEDDTNTVKTLLTAIVGATLAPFTHTVAYTATFDSEDSLIDSFIPAEFFIIPELNYSRLSAIRQLMEFTRCVFRAEDDGEVHFFVPDTDGLPWEASTAYAVNDYVRPTAGATLNETFQCTTAGTSNSSEPSWPTGEGNTVLDPVGVGPLEWTAREHDYTYDFNEPGQHNIYAKAIQKRLLVPNKVTVSNSPDDTDSFSGTAEDTDHSDLTDMEFGAFFYAAAISDADCLSLAKAKLDKFQQRNQTGSGTAPLNCGQEVHDYIKMVDDRQSESSLGNIYTIERLVGGGQWSINLTMGDAAQGSIEGLDAIPPILIPETEMEIPRLSMEETLALEGFSDEPLGEPRVITQAMRDLAAQREESFRELQRTMERLGRESTFPQVLGEEDEF</sequence>